<proteinExistence type="predicted"/>
<protein>
    <submittedName>
        <fullName evidence="2">HERC1 protein</fullName>
    </submittedName>
</protein>
<reference evidence="2" key="1">
    <citation type="submission" date="2021-02" db="EMBL/GenBank/DDBJ databases">
        <authorList>
            <person name="Dougan E. K."/>
            <person name="Rhodes N."/>
            <person name="Thang M."/>
            <person name="Chan C."/>
        </authorList>
    </citation>
    <scope>NUCLEOTIDE SEQUENCE</scope>
</reference>
<gene>
    <name evidence="2" type="primary">HERC1</name>
    <name evidence="2" type="ORF">SNAT2548_LOCUS6404</name>
</gene>
<dbReference type="EMBL" id="CAJNDS010000424">
    <property type="protein sequence ID" value="CAE7204712.1"/>
    <property type="molecule type" value="Genomic_DNA"/>
</dbReference>
<feature type="region of interest" description="Disordered" evidence="1">
    <location>
        <begin position="369"/>
        <end position="434"/>
    </location>
</feature>
<keyword evidence="3" id="KW-1185">Reference proteome</keyword>
<dbReference type="OrthoDB" id="10594143at2759"/>
<accession>A0A812JEW3</accession>
<feature type="compositionally biased region" description="Basic and acidic residues" evidence="1">
    <location>
        <begin position="216"/>
        <end position="225"/>
    </location>
</feature>
<organism evidence="2 3">
    <name type="scientific">Symbiodinium natans</name>
    <dbReference type="NCBI Taxonomy" id="878477"/>
    <lineage>
        <taxon>Eukaryota</taxon>
        <taxon>Sar</taxon>
        <taxon>Alveolata</taxon>
        <taxon>Dinophyceae</taxon>
        <taxon>Suessiales</taxon>
        <taxon>Symbiodiniaceae</taxon>
        <taxon>Symbiodinium</taxon>
    </lineage>
</organism>
<feature type="region of interest" description="Disordered" evidence="1">
    <location>
        <begin position="199"/>
        <end position="280"/>
    </location>
</feature>
<evidence type="ECO:0000313" key="3">
    <source>
        <dbReference type="Proteomes" id="UP000604046"/>
    </source>
</evidence>
<feature type="compositionally biased region" description="Acidic residues" evidence="1">
    <location>
        <begin position="204"/>
        <end position="215"/>
    </location>
</feature>
<dbReference type="AlphaFoldDB" id="A0A812JEW3"/>
<comment type="caution">
    <text evidence="2">The sequence shown here is derived from an EMBL/GenBank/DDBJ whole genome shotgun (WGS) entry which is preliminary data.</text>
</comment>
<evidence type="ECO:0000256" key="1">
    <source>
        <dbReference type="SAM" id="MobiDB-lite"/>
    </source>
</evidence>
<dbReference type="Proteomes" id="UP000604046">
    <property type="component" value="Unassembled WGS sequence"/>
</dbReference>
<feature type="compositionally biased region" description="Polar residues" evidence="1">
    <location>
        <begin position="238"/>
        <end position="269"/>
    </location>
</feature>
<feature type="region of interest" description="Disordered" evidence="1">
    <location>
        <begin position="140"/>
        <end position="170"/>
    </location>
</feature>
<feature type="compositionally biased region" description="Polar residues" evidence="1">
    <location>
        <begin position="385"/>
        <end position="394"/>
    </location>
</feature>
<name>A0A812JEW3_9DINO</name>
<feature type="compositionally biased region" description="Polar residues" evidence="1">
    <location>
        <begin position="420"/>
        <end position="434"/>
    </location>
</feature>
<evidence type="ECO:0000313" key="2">
    <source>
        <dbReference type="EMBL" id="CAE7204712.1"/>
    </source>
</evidence>
<sequence>MADYGAVGCLARRLEENDVVRRRLLEKPEQILTRWINPKAVGIASVKAMGKNQHALELLAEWWVHNQPVPKTVPIDRMREEVSILRQHLGLDVDLQSVHLDAAGLKWLPVAKLKDRCLDKFYAILEGAWTVPDDGTVLGLHPLPGPGGAGGDDDDDDHHHGGGAPLLAIEDAPSLEVVAIDGEDGVEYADRAEIEELEGHEHAEEEEQCDDDPVVDADHTGKKEEEEAVMSVPDKVEQTPSPNTDLPGPTQDSQLVRQASSSSIDTDFSTPEGKPGPIVRAQPLLTPRKLFVDETFKPPTPLLMPEDRARVIEQLRLEMQRRAAAAKVPAPAGPAVSCWLCVNNILKQFLSVLYDKLRAASAHSLGPDEMETLVPESPSWLKSGESGSVASSPKSLEEATGPMISSPSYAPSPDVKGQEGMNTEEVSTVPSLIR</sequence>